<keyword evidence="2" id="KW-1133">Transmembrane helix</keyword>
<accession>A0AAN7TVC7</accession>
<dbReference type="SUPFAM" id="SSF53649">
    <property type="entry name" value="Alkaline phosphatase-like"/>
    <property type="match status" value="1"/>
</dbReference>
<keyword evidence="2" id="KW-0812">Transmembrane</keyword>
<dbReference type="EMBL" id="JAVFKY010000002">
    <property type="protein sequence ID" value="KAK5580499.1"/>
    <property type="molecule type" value="Genomic_DNA"/>
</dbReference>
<evidence type="ECO:0000313" key="3">
    <source>
        <dbReference type="EMBL" id="KAK5580499.1"/>
    </source>
</evidence>
<feature type="region of interest" description="Disordered" evidence="1">
    <location>
        <begin position="1"/>
        <end position="24"/>
    </location>
</feature>
<evidence type="ECO:0000313" key="4">
    <source>
        <dbReference type="Proteomes" id="UP001344447"/>
    </source>
</evidence>
<organism evidence="3 4">
    <name type="scientific">Dictyostelium firmibasis</name>
    <dbReference type="NCBI Taxonomy" id="79012"/>
    <lineage>
        <taxon>Eukaryota</taxon>
        <taxon>Amoebozoa</taxon>
        <taxon>Evosea</taxon>
        <taxon>Eumycetozoa</taxon>
        <taxon>Dictyostelia</taxon>
        <taxon>Dictyosteliales</taxon>
        <taxon>Dictyosteliaceae</taxon>
        <taxon>Dictyostelium</taxon>
    </lineage>
</organism>
<evidence type="ECO:0000256" key="2">
    <source>
        <dbReference type="SAM" id="Phobius"/>
    </source>
</evidence>
<protein>
    <submittedName>
        <fullName evidence="3">Uncharacterized protein</fullName>
    </submittedName>
</protein>
<dbReference type="PANTHER" id="PTHR10151:SF120">
    <property type="entry name" value="BIS(5'-ADENOSYL)-TRIPHOSPHATASE"/>
    <property type="match status" value="1"/>
</dbReference>
<dbReference type="InterPro" id="IPR017850">
    <property type="entry name" value="Alkaline_phosphatase_core_sf"/>
</dbReference>
<proteinExistence type="predicted"/>
<keyword evidence="4" id="KW-1185">Reference proteome</keyword>
<dbReference type="Pfam" id="PF01663">
    <property type="entry name" value="Phosphodiest"/>
    <property type="match status" value="1"/>
</dbReference>
<evidence type="ECO:0000256" key="1">
    <source>
        <dbReference type="SAM" id="MobiDB-lite"/>
    </source>
</evidence>
<feature type="transmembrane region" description="Helical" evidence="2">
    <location>
        <begin position="123"/>
        <end position="145"/>
    </location>
</feature>
<comment type="caution">
    <text evidence="3">The sequence shown here is derived from an EMBL/GenBank/DDBJ whole genome shotgun (WGS) entry which is preliminary data.</text>
</comment>
<dbReference type="CDD" id="cd16018">
    <property type="entry name" value="Enpp"/>
    <property type="match status" value="1"/>
</dbReference>
<dbReference type="InterPro" id="IPR002591">
    <property type="entry name" value="Phosphodiest/P_Trfase"/>
</dbReference>
<dbReference type="Gene3D" id="3.40.720.10">
    <property type="entry name" value="Alkaline Phosphatase, subunit A"/>
    <property type="match status" value="1"/>
</dbReference>
<dbReference type="GO" id="GO:0016787">
    <property type="term" value="F:hydrolase activity"/>
    <property type="evidence" value="ECO:0007669"/>
    <property type="project" value="UniProtKB-ARBA"/>
</dbReference>
<dbReference type="PANTHER" id="PTHR10151">
    <property type="entry name" value="ECTONUCLEOTIDE PYROPHOSPHATASE/PHOSPHODIESTERASE"/>
    <property type="match status" value="1"/>
</dbReference>
<gene>
    <name evidence="3" type="ORF">RB653_000518</name>
</gene>
<dbReference type="Proteomes" id="UP001344447">
    <property type="component" value="Unassembled WGS sequence"/>
</dbReference>
<name>A0AAN7TVC7_9MYCE</name>
<dbReference type="Gene3D" id="3.30.1360.180">
    <property type="match status" value="1"/>
</dbReference>
<dbReference type="AlphaFoldDB" id="A0AAN7TVC7"/>
<sequence>MSNNTSNNNNSNNNNNNNNNNNININVDHSYDDVDFNNKDPLFFSSGNEYMYRADEVDEDDLEYEEYDYNEETNNGKKIKKKKEFLIDGFDENSESLVRSKESDSIGYRIRNRLEYMEKGTKIIIFVGLITLTVVLCSIGLYFYAKDHKSPLVNYVHPTPLIVISLDGFRWDYLNRGLTPNIKRLIEDGSYRANFTVPQFPSKTFPNHYSIATGLYPENHGIISNHMYDPTTNTTFDINKASVTDSVWYWGEPIWITSEIHGIKSACYFWPGCSAKIKDRSPTFNKVPFSMDISAKTVFDTVYNWTLLESSERPFLSMAYVHEVDDAGHKYGPDSQQVNDAISYLDTQIGGLIDQLKSSNQYNSTNLIILSDHGMANVPMNQTIYLDDLTNDPLFSTKCYIRDWSPILSIFPIENGLSVDEIYKSLTTTSNPNIIIYKKEDIPKELFFNLNDNKRIAPIIGIVSLGYTLVQNKNSPTTNWELGNHGFNPIYEEMKSIFIGHGPNIKPLSIDDSNLTPFKNIEIYNFISTLLNIKSPAPNNGTSLLTDKLYLK</sequence>
<keyword evidence="2" id="KW-0472">Membrane</keyword>
<reference evidence="3 4" key="1">
    <citation type="submission" date="2023-11" db="EMBL/GenBank/DDBJ databases">
        <title>Dfirmibasis_genome.</title>
        <authorList>
            <person name="Edelbroek B."/>
            <person name="Kjellin J."/>
            <person name="Jerlstrom-Hultqvist J."/>
            <person name="Soderbom F."/>
        </authorList>
    </citation>
    <scope>NUCLEOTIDE SEQUENCE [LARGE SCALE GENOMIC DNA]</scope>
    <source>
        <strain evidence="3 4">TNS-C-14</strain>
    </source>
</reference>